<reference evidence="4" key="2">
    <citation type="submission" date="2020-09" db="EMBL/GenBank/DDBJ databases">
        <authorList>
            <person name="Sun Q."/>
            <person name="Zhou Y."/>
        </authorList>
    </citation>
    <scope>NUCLEOTIDE SEQUENCE</scope>
    <source>
        <strain evidence="4">CGMCC 4.3508</strain>
    </source>
</reference>
<feature type="transmembrane region" description="Helical" evidence="2">
    <location>
        <begin position="204"/>
        <end position="225"/>
    </location>
</feature>
<keyword evidence="2" id="KW-0472">Membrane</keyword>
<dbReference type="CDD" id="cd08545">
    <property type="entry name" value="YcnI_like"/>
    <property type="match status" value="1"/>
</dbReference>
<evidence type="ECO:0000256" key="2">
    <source>
        <dbReference type="SAM" id="Phobius"/>
    </source>
</evidence>
<evidence type="ECO:0000313" key="4">
    <source>
        <dbReference type="EMBL" id="GGL03300.1"/>
    </source>
</evidence>
<protein>
    <recommendedName>
        <fullName evidence="3">YncI copper-binding domain-containing protein</fullName>
    </recommendedName>
</protein>
<evidence type="ECO:0000256" key="1">
    <source>
        <dbReference type="SAM" id="MobiDB-lite"/>
    </source>
</evidence>
<keyword evidence="5" id="KW-1185">Reference proteome</keyword>
<keyword evidence="2" id="KW-0812">Transmembrane</keyword>
<keyword evidence="2" id="KW-1133">Transmembrane helix</keyword>
<comment type="caution">
    <text evidence="4">The sequence shown here is derived from an EMBL/GenBank/DDBJ whole genome shotgun (WGS) entry which is preliminary data.</text>
</comment>
<dbReference type="RefSeq" id="WP_062996371.1">
    <property type="nucleotide sequence ID" value="NZ_BMMH01000002.1"/>
</dbReference>
<organism evidence="4 5">
    <name type="scientific">Nocardia jinanensis</name>
    <dbReference type="NCBI Taxonomy" id="382504"/>
    <lineage>
        <taxon>Bacteria</taxon>
        <taxon>Bacillati</taxon>
        <taxon>Actinomycetota</taxon>
        <taxon>Actinomycetes</taxon>
        <taxon>Mycobacteriales</taxon>
        <taxon>Nocardiaceae</taxon>
        <taxon>Nocardia</taxon>
    </lineage>
</organism>
<sequence>MAEIHAPAARARALRWTGAAVLLILTLLVPAQKASAHIRADQGSVPTRGGWGTATFQVPTESQSASTTRLDFTFTGATEFTSLRTQPVAGWTAQIERGDGGTVKRVVWKADDPSYALAPDEFGAFTISAGPWPEAESVSIPVAQHYSDGAIVEWNERALDEHAELAHPAPVVRLGAADGADEHGGAVAEAEHAAHAESDDGTGVATGISVVSLLVAVAALAYAGVVHRRLRSH</sequence>
<evidence type="ECO:0000259" key="3">
    <source>
        <dbReference type="Pfam" id="PF07987"/>
    </source>
</evidence>
<dbReference type="Pfam" id="PF07987">
    <property type="entry name" value="DUF1775"/>
    <property type="match status" value="1"/>
</dbReference>
<dbReference type="AlphaFoldDB" id="A0A917RE41"/>
<accession>A0A917RE41</accession>
<evidence type="ECO:0000313" key="5">
    <source>
        <dbReference type="Proteomes" id="UP000638263"/>
    </source>
</evidence>
<reference evidence="4" key="1">
    <citation type="journal article" date="2014" name="Int. J. Syst. Evol. Microbiol.">
        <title>Complete genome sequence of Corynebacterium casei LMG S-19264T (=DSM 44701T), isolated from a smear-ripened cheese.</title>
        <authorList>
            <consortium name="US DOE Joint Genome Institute (JGI-PGF)"/>
            <person name="Walter F."/>
            <person name="Albersmeier A."/>
            <person name="Kalinowski J."/>
            <person name="Ruckert C."/>
        </authorList>
    </citation>
    <scope>NUCLEOTIDE SEQUENCE</scope>
    <source>
        <strain evidence="4">CGMCC 4.3508</strain>
    </source>
</reference>
<proteinExistence type="predicted"/>
<dbReference type="Proteomes" id="UP000638263">
    <property type="component" value="Unassembled WGS sequence"/>
</dbReference>
<dbReference type="EMBL" id="BMMH01000002">
    <property type="protein sequence ID" value="GGL03300.1"/>
    <property type="molecule type" value="Genomic_DNA"/>
</dbReference>
<dbReference type="Gene3D" id="2.60.40.2230">
    <property type="entry name" value="Uncharacterised protein YcnI-like PF07987, DUF1775"/>
    <property type="match status" value="1"/>
</dbReference>
<dbReference type="InterPro" id="IPR038507">
    <property type="entry name" value="YcnI-like_sf"/>
</dbReference>
<gene>
    <name evidence="4" type="primary">ycnI</name>
    <name evidence="4" type="ORF">GCM10011588_17500</name>
</gene>
<dbReference type="InterPro" id="IPR012533">
    <property type="entry name" value="YcnI-copper_dom"/>
</dbReference>
<feature type="region of interest" description="Disordered" evidence="1">
    <location>
        <begin position="180"/>
        <end position="201"/>
    </location>
</feature>
<feature type="compositionally biased region" description="Basic and acidic residues" evidence="1">
    <location>
        <begin position="180"/>
        <end position="198"/>
    </location>
</feature>
<name>A0A917RE41_9NOCA</name>
<feature type="domain" description="YncI copper-binding" evidence="3">
    <location>
        <begin position="37"/>
        <end position="174"/>
    </location>
</feature>